<dbReference type="Proteomes" id="UP000694414">
    <property type="component" value="Unplaced"/>
</dbReference>
<accession>A0A8C8ZR37</accession>
<evidence type="ECO:0000313" key="2">
    <source>
        <dbReference type="Proteomes" id="UP000694414"/>
    </source>
</evidence>
<dbReference type="AlphaFoldDB" id="A0A8C8ZR37"/>
<evidence type="ECO:0000313" key="1">
    <source>
        <dbReference type="Ensembl" id="ENSPSMP00000020912.1"/>
    </source>
</evidence>
<protein>
    <submittedName>
        <fullName evidence="1">Lysophosphatidylcholine acyltransferase 3</fullName>
    </submittedName>
</protein>
<dbReference type="GeneTree" id="ENSGT01030000234564"/>
<reference evidence="1" key="2">
    <citation type="submission" date="2025-09" db="UniProtKB">
        <authorList>
            <consortium name="Ensembl"/>
        </authorList>
    </citation>
    <scope>IDENTIFICATION</scope>
</reference>
<organism evidence="1 2">
    <name type="scientific">Prolemur simus</name>
    <name type="common">Greater bamboo lemur</name>
    <name type="synonym">Hapalemur simus</name>
    <dbReference type="NCBI Taxonomy" id="1328070"/>
    <lineage>
        <taxon>Eukaryota</taxon>
        <taxon>Metazoa</taxon>
        <taxon>Chordata</taxon>
        <taxon>Craniata</taxon>
        <taxon>Vertebrata</taxon>
        <taxon>Euteleostomi</taxon>
        <taxon>Mammalia</taxon>
        <taxon>Eutheria</taxon>
        <taxon>Euarchontoglires</taxon>
        <taxon>Primates</taxon>
        <taxon>Strepsirrhini</taxon>
        <taxon>Lemuriformes</taxon>
        <taxon>Lemuridae</taxon>
        <taxon>Prolemur</taxon>
    </lineage>
</organism>
<keyword evidence="2" id="KW-1185">Reference proteome</keyword>
<reference evidence="1" key="1">
    <citation type="submission" date="2025-08" db="UniProtKB">
        <authorList>
            <consortium name="Ensembl"/>
        </authorList>
    </citation>
    <scope>IDENTIFICATION</scope>
</reference>
<proteinExistence type="predicted"/>
<name>A0A8C8ZR37_PROSS</name>
<gene>
    <name evidence="1" type="primary">LPCAT3</name>
</gene>
<sequence length="85" mass="9085">MASAAEGDVGSVGELAAVLRSAFQELSLNKLATSLGASEQALRLIISIFLGLPSCWILLHSHGQLRYQVDNATLCSDFEADWFGC</sequence>
<dbReference type="Ensembl" id="ENSPSMT00000024269.1">
    <property type="protein sequence ID" value="ENSPSMP00000020912.1"/>
    <property type="gene ID" value="ENSPSMG00000014786.1"/>
</dbReference>